<evidence type="ECO:0000313" key="3">
    <source>
        <dbReference type="Proteomes" id="UP000326178"/>
    </source>
</evidence>
<sequence length="405" mass="42900">MGNMRTARRWTAAFVLIPALAATAACGGAETKEQDTGKAVYGLPLQEQFNAATEATRGTGTAAFTSTLTYTSRGGKAVERTEGSLDFDKGTARAAVTLKVDRGFDKGGAELVGEPGSTAGRTLSTRGDDVYVRQDSSPWLRYTPEAITRLGVPTRAVSAHTAGDVAPYSGTLADLVPRMIPRTAPEQDEAGGRLYRVTTLPETAAELLPPELQVTQGDEVEVTVRLDPAGRLSEVTADLSPLLVTLSKDDDRAEGITSLEAAYTIGSYGEPVSGHEPDGDVQDAAEVLTPIGDMKRGRCAASDTGLGGFAVVRPVDCAKKHTVRVLGQTEVKETFPMRAEYSDPDVYGQEQCRRIHAEAPDAWVREAAVPGRLKVFGYGTVDQTFGGEVTGTVVSGDYTCFLTTS</sequence>
<dbReference type="Gene3D" id="2.50.20.20">
    <property type="match status" value="1"/>
</dbReference>
<proteinExistence type="predicted"/>
<accession>A0A5J6F9H3</accession>
<keyword evidence="3" id="KW-1185">Reference proteome</keyword>
<dbReference type="AlphaFoldDB" id="A0A5J6F9H3"/>
<evidence type="ECO:0000313" key="2">
    <source>
        <dbReference type="EMBL" id="QEU72643.1"/>
    </source>
</evidence>
<dbReference type="PROSITE" id="PS51257">
    <property type="entry name" value="PROKAR_LIPOPROTEIN"/>
    <property type="match status" value="1"/>
</dbReference>
<keyword evidence="1" id="KW-0732">Signal</keyword>
<evidence type="ECO:0000256" key="1">
    <source>
        <dbReference type="SAM" id="SignalP"/>
    </source>
</evidence>
<dbReference type="KEGG" id="snk:CP967_12145"/>
<dbReference type="Proteomes" id="UP000326178">
    <property type="component" value="Chromosome"/>
</dbReference>
<name>A0A5J6F9H3_9ACTN</name>
<feature type="signal peptide" evidence="1">
    <location>
        <begin position="1"/>
        <end position="24"/>
    </location>
</feature>
<gene>
    <name evidence="2" type="ORF">CP967_12145</name>
</gene>
<dbReference type="EMBL" id="CP023702">
    <property type="protein sequence ID" value="QEU72643.1"/>
    <property type="molecule type" value="Genomic_DNA"/>
</dbReference>
<reference evidence="2 3" key="1">
    <citation type="submission" date="2017-09" db="EMBL/GenBank/DDBJ databases">
        <authorList>
            <person name="Lee N."/>
            <person name="Cho B.-K."/>
        </authorList>
    </citation>
    <scope>NUCLEOTIDE SEQUENCE [LARGE SCALE GENOMIC DNA]</scope>
    <source>
        <strain evidence="2 3">ATCC 12769</strain>
    </source>
</reference>
<protein>
    <recommendedName>
        <fullName evidence="4">Lipoprotein</fullName>
    </recommendedName>
</protein>
<feature type="chain" id="PRO_5039672993" description="Lipoprotein" evidence="1">
    <location>
        <begin position="25"/>
        <end position="405"/>
    </location>
</feature>
<evidence type="ECO:0008006" key="4">
    <source>
        <dbReference type="Google" id="ProtNLM"/>
    </source>
</evidence>
<organism evidence="2 3">
    <name type="scientific">Streptomyces nitrosporeus</name>
    <dbReference type="NCBI Taxonomy" id="28894"/>
    <lineage>
        <taxon>Bacteria</taxon>
        <taxon>Bacillati</taxon>
        <taxon>Actinomycetota</taxon>
        <taxon>Actinomycetes</taxon>
        <taxon>Kitasatosporales</taxon>
        <taxon>Streptomycetaceae</taxon>
        <taxon>Streptomyces</taxon>
    </lineage>
</organism>